<comment type="caution">
    <text evidence="1">The sequence shown here is derived from an EMBL/GenBank/DDBJ whole genome shotgun (WGS) entry which is preliminary data.</text>
</comment>
<dbReference type="AlphaFoldDB" id="A0A967EI73"/>
<sequence>MSAYKTLREAIEKKSVVGFTLSGKPQSGSPHALGKGDGIEKVLMYRGEDSHEKGIPPTSEWSCLAVADLSNVYLIPDEPFHVGHPEAKHREGIREVDIEIA</sequence>
<dbReference type="RefSeq" id="WP_166317964.1">
    <property type="nucleotide sequence ID" value="NZ_JAHRDV010000004.1"/>
</dbReference>
<keyword evidence="2" id="KW-1185">Reference proteome</keyword>
<accession>A0A967EI73</accession>
<proteinExistence type="predicted"/>
<evidence type="ECO:0000313" key="2">
    <source>
        <dbReference type="Proteomes" id="UP000597459"/>
    </source>
</evidence>
<dbReference type="EMBL" id="WOTH01000040">
    <property type="protein sequence ID" value="NHO54967.1"/>
    <property type="molecule type" value="Genomic_DNA"/>
</dbReference>
<evidence type="ECO:0000313" key="1">
    <source>
        <dbReference type="EMBL" id="NHO54967.1"/>
    </source>
</evidence>
<reference evidence="1" key="1">
    <citation type="submission" date="2019-11" db="EMBL/GenBank/DDBJ databases">
        <title>Description of new Acetobacter species.</title>
        <authorList>
            <person name="Cleenwerck I."/>
            <person name="Sombolestani A.S."/>
        </authorList>
    </citation>
    <scope>NUCLEOTIDE SEQUENCE</scope>
    <source>
        <strain evidence="1">LMG 1626</strain>
    </source>
</reference>
<name>A0A967EI73_9PROT</name>
<organism evidence="1 2">
    <name type="scientific">Acetobacter estunensis</name>
    <dbReference type="NCBI Taxonomy" id="104097"/>
    <lineage>
        <taxon>Bacteria</taxon>
        <taxon>Pseudomonadati</taxon>
        <taxon>Pseudomonadota</taxon>
        <taxon>Alphaproteobacteria</taxon>
        <taxon>Acetobacterales</taxon>
        <taxon>Acetobacteraceae</taxon>
        <taxon>Acetobacter</taxon>
    </lineage>
</organism>
<dbReference type="Proteomes" id="UP000597459">
    <property type="component" value="Unassembled WGS sequence"/>
</dbReference>
<protein>
    <submittedName>
        <fullName evidence="1">Uncharacterized protein</fullName>
    </submittedName>
</protein>
<gene>
    <name evidence="1" type="ORF">GOB87_13600</name>
</gene>